<comment type="caution">
    <text evidence="1">The sequence shown here is derived from an EMBL/GenBank/DDBJ whole genome shotgun (WGS) entry which is preliminary data.</text>
</comment>
<evidence type="ECO:0000313" key="2">
    <source>
        <dbReference type="Proteomes" id="UP001281147"/>
    </source>
</evidence>
<keyword evidence="2" id="KW-1185">Reference proteome</keyword>
<organism evidence="1 2">
    <name type="scientific">Vermiconidia calcicola</name>
    <dbReference type="NCBI Taxonomy" id="1690605"/>
    <lineage>
        <taxon>Eukaryota</taxon>
        <taxon>Fungi</taxon>
        <taxon>Dikarya</taxon>
        <taxon>Ascomycota</taxon>
        <taxon>Pezizomycotina</taxon>
        <taxon>Dothideomycetes</taxon>
        <taxon>Dothideomycetidae</taxon>
        <taxon>Mycosphaerellales</taxon>
        <taxon>Extremaceae</taxon>
        <taxon>Vermiconidia</taxon>
    </lineage>
</organism>
<sequence length="835" mass="95142">MADPEPPQPVPFPIRIVPDATRSPSPSNTGRDPDPPIRKRSDNFYESWDKFLAIEPKRAQRISSVAGNIKAEKAAVERSPGDGLQVKENASKSWEQAAEQCEAKVAAIVEECHRLNQKYRDAIFDLEANPYCLQSLGGSYPKAVDRIDAPPWIKRVEDIFDKPQFFIDGATAQDVHQGNGGDCWFLAALMAVSAKPDLIESLCVARDEKMGVYGFVFYRDGEWYPEVIDDKLFLRVGDDDVLDVVRDWNKDKKEGMALKHDEEKLLSQLQRGGEALYFSHCKSNETWLPLIEKAYAKAHGDYYVIEGGFASEGIEDLTGGVGVVLNPEDIMDKDRFWIEQLSQVNKKYLFGGGSKPTSSKGFIGGHAYAVLKTWEEGDLKLLKLRNPWGEVEWEGDWSDGSKLWTPDMMKKLDHTFGDDGVFWISYKDFLKHFPSINRVRLFDKEWQVAQQWTSVNVPWTVDYLDTKFQFTITKKCPVVIVLSQPDDRYFYGLRGRFLHALHFRVYKEGDESKWIVRSMHNSGGETVYTRSVSAEIEDLEPGTYNVVFKVTAMRTKVGLTAEEAIQKYASDRKEKLLHVGRRFDYAMTKGNLRAMEEANQKRRVESRKGSKKAQWKRARKLNQQEKERARRRKKRIDDAMREKRRAYEEKLRERSRLRRQRSVRRREDESTEAQADGGAEDRSDGKADVTPRSEGSPEEEAAKTEVEPAPADSAGENGGQQVNPEKLSRDLSKLNLRESRTSINDPVSPLEDDGYESPLERPEELDDDDFDWDSDMDGPVDSDIEDDSSRRNSASGYRNDIFKDDPWNAICVLGLRVYSLNADAKVGVVKGENSS</sequence>
<reference evidence="1" key="1">
    <citation type="submission" date="2023-07" db="EMBL/GenBank/DDBJ databases">
        <title>Black Yeasts Isolated from many extreme environments.</title>
        <authorList>
            <person name="Coleine C."/>
            <person name="Stajich J.E."/>
            <person name="Selbmann L."/>
        </authorList>
    </citation>
    <scope>NUCLEOTIDE SEQUENCE</scope>
    <source>
        <strain evidence="1">CCFEE 5714</strain>
    </source>
</reference>
<gene>
    <name evidence="1" type="ORF">LTR37_016781</name>
</gene>
<name>A0ACC3MLT0_9PEZI</name>
<accession>A0ACC3MLT0</accession>
<evidence type="ECO:0000313" key="1">
    <source>
        <dbReference type="EMBL" id="KAK3698777.1"/>
    </source>
</evidence>
<protein>
    <submittedName>
        <fullName evidence="1">Uncharacterized protein</fullName>
    </submittedName>
</protein>
<proteinExistence type="predicted"/>
<dbReference type="EMBL" id="JAUTXU010000206">
    <property type="protein sequence ID" value="KAK3698777.1"/>
    <property type="molecule type" value="Genomic_DNA"/>
</dbReference>
<dbReference type="Proteomes" id="UP001281147">
    <property type="component" value="Unassembled WGS sequence"/>
</dbReference>